<keyword evidence="2" id="KW-0732">Signal</keyword>
<feature type="signal peptide" evidence="2">
    <location>
        <begin position="1"/>
        <end position="16"/>
    </location>
</feature>
<evidence type="ECO:0000256" key="1">
    <source>
        <dbReference type="SAM" id="MobiDB-lite"/>
    </source>
</evidence>
<keyword evidence="4" id="KW-1185">Reference proteome</keyword>
<reference evidence="3 4" key="1">
    <citation type="submission" date="2017-09" db="EMBL/GenBank/DDBJ databases">
        <authorList>
            <person name="Ehlers B."/>
            <person name="Leendertz F.H."/>
        </authorList>
    </citation>
    <scope>NUCLEOTIDE SEQUENCE [LARGE SCALE GENOMIC DNA]</scope>
    <source>
        <strain evidence="3 4">CGMCC 4.6857</strain>
    </source>
</reference>
<dbReference type="RefSeq" id="WP_097325914.1">
    <property type="nucleotide sequence ID" value="NZ_OBDY01000021.1"/>
</dbReference>
<proteinExistence type="predicted"/>
<feature type="chain" id="PRO_5012379950" evidence="2">
    <location>
        <begin position="17"/>
        <end position="369"/>
    </location>
</feature>
<name>A0A285JIM5_9ACTN</name>
<evidence type="ECO:0000313" key="4">
    <source>
        <dbReference type="Proteomes" id="UP000219612"/>
    </source>
</evidence>
<dbReference type="Proteomes" id="UP000219612">
    <property type="component" value="Unassembled WGS sequence"/>
</dbReference>
<evidence type="ECO:0000256" key="2">
    <source>
        <dbReference type="SAM" id="SignalP"/>
    </source>
</evidence>
<sequence>MITQSVALLLAATTMAAPVTKWHTAPPFPLPAGATDTILQDVTAAVPGEVWFAGSWRDSGGTLHPLTARWSGSAWRPVPAPGTQILTAIDAVGAGDVWAVGSTTEPGDSTPVVLHYVDSAWSAVPTEQTPADSALADVDLRTADDGWAAGTSGASPLILRWSSERWTRTPVPDLGAPARLTSVFARGPADAWAVGSRQRDDGRDAPLALHWDGVAWQAVDVPDLAAGELTSVAGAGTEVWAAGTRCGDTELTPCTALVVRRSGDTWQQLPPVAGTEVTGLVPFAAGDVWTVGYTITATDVEIGHVEHWDGRRFSVDPSPLPGPGGTDPNGQPASATPIAAGAGDRSSGRVWAVGWSTGPIRVPNVIYRD</sequence>
<evidence type="ECO:0000313" key="3">
    <source>
        <dbReference type="EMBL" id="SNY60180.1"/>
    </source>
</evidence>
<gene>
    <name evidence="3" type="ORF">SAMN05421748_12167</name>
</gene>
<dbReference type="EMBL" id="OBDY01000021">
    <property type="protein sequence ID" value="SNY60180.1"/>
    <property type="molecule type" value="Genomic_DNA"/>
</dbReference>
<dbReference type="OrthoDB" id="3454650at2"/>
<accession>A0A285JIM5</accession>
<protein>
    <submittedName>
        <fullName evidence="3">Uncharacterized protein</fullName>
    </submittedName>
</protein>
<feature type="region of interest" description="Disordered" evidence="1">
    <location>
        <begin position="312"/>
        <end position="345"/>
    </location>
</feature>
<organism evidence="3 4">
    <name type="scientific">Paractinoplanes atraurantiacus</name>
    <dbReference type="NCBI Taxonomy" id="1036182"/>
    <lineage>
        <taxon>Bacteria</taxon>
        <taxon>Bacillati</taxon>
        <taxon>Actinomycetota</taxon>
        <taxon>Actinomycetes</taxon>
        <taxon>Micromonosporales</taxon>
        <taxon>Micromonosporaceae</taxon>
        <taxon>Paractinoplanes</taxon>
    </lineage>
</organism>
<dbReference type="AlphaFoldDB" id="A0A285JIM5"/>